<dbReference type="AlphaFoldDB" id="A0AA36E3Y5"/>
<feature type="domain" description="PB1-like" evidence="2">
    <location>
        <begin position="148"/>
        <end position="230"/>
    </location>
</feature>
<keyword evidence="4" id="KW-1185">Reference proteome</keyword>
<proteinExistence type="predicted"/>
<reference evidence="3" key="1">
    <citation type="submission" date="2023-04" db="EMBL/GenBank/DDBJ databases">
        <authorList>
            <person name="Vijverberg K."/>
            <person name="Xiong W."/>
            <person name="Schranz E."/>
        </authorList>
    </citation>
    <scope>NUCLEOTIDE SEQUENCE</scope>
</reference>
<name>A0AA36E3Y5_LACSI</name>
<gene>
    <name evidence="3" type="ORF">LSALG_LOCUS22185</name>
</gene>
<dbReference type="EMBL" id="OX465080">
    <property type="protein sequence ID" value="CAI9282549.1"/>
    <property type="molecule type" value="Genomic_DNA"/>
</dbReference>
<feature type="region of interest" description="Disordered" evidence="1">
    <location>
        <begin position="1"/>
        <end position="21"/>
    </location>
</feature>
<evidence type="ECO:0000313" key="4">
    <source>
        <dbReference type="Proteomes" id="UP001177003"/>
    </source>
</evidence>
<sequence length="297" mass="34164">MAPTQSSEGEHPGNQPPPRTTIIVDHFDKEPYNATSRITIKHGKRTVISNKSEGLMFMKNSNENHQAKDPVLIVTKLKKRKFGDRSGIKMWAFDHEVNMWVVKRNSRVLEYYQSIHDFNSWTKVDLAKLSRAPFHNPSQDPCGNPTIFSICLHYGGEFTKFPRRKYIKGQHKFVDLIDNDLFSVHDIDDMMGDLGCIEEGKVMYYCFKQLLGDLDFVLFALHSDQDANHLRIQEIVEPPSYSRSLCLEWIDTTTPEPPVLQPSMQTPTMEPNMKSPSHIDVAHVSLLEWNPLLKLNL</sequence>
<organism evidence="3 4">
    <name type="scientific">Lactuca saligna</name>
    <name type="common">Willowleaf lettuce</name>
    <dbReference type="NCBI Taxonomy" id="75948"/>
    <lineage>
        <taxon>Eukaryota</taxon>
        <taxon>Viridiplantae</taxon>
        <taxon>Streptophyta</taxon>
        <taxon>Embryophyta</taxon>
        <taxon>Tracheophyta</taxon>
        <taxon>Spermatophyta</taxon>
        <taxon>Magnoliopsida</taxon>
        <taxon>eudicotyledons</taxon>
        <taxon>Gunneridae</taxon>
        <taxon>Pentapetalae</taxon>
        <taxon>asterids</taxon>
        <taxon>campanulids</taxon>
        <taxon>Asterales</taxon>
        <taxon>Asteraceae</taxon>
        <taxon>Cichorioideae</taxon>
        <taxon>Cichorieae</taxon>
        <taxon>Lactucinae</taxon>
        <taxon>Lactuca</taxon>
    </lineage>
</organism>
<evidence type="ECO:0000313" key="3">
    <source>
        <dbReference type="EMBL" id="CAI9282549.1"/>
    </source>
</evidence>
<dbReference type="Proteomes" id="UP001177003">
    <property type="component" value="Chromosome 4"/>
</dbReference>
<protein>
    <recommendedName>
        <fullName evidence="2">PB1-like domain-containing protein</fullName>
    </recommendedName>
</protein>
<evidence type="ECO:0000259" key="2">
    <source>
        <dbReference type="Pfam" id="PF26130"/>
    </source>
</evidence>
<accession>A0AA36E3Y5</accession>
<dbReference type="InterPro" id="IPR058594">
    <property type="entry name" value="PB1-like_dom_pln"/>
</dbReference>
<dbReference type="Pfam" id="PF26130">
    <property type="entry name" value="PB1-like"/>
    <property type="match status" value="1"/>
</dbReference>
<evidence type="ECO:0000256" key="1">
    <source>
        <dbReference type="SAM" id="MobiDB-lite"/>
    </source>
</evidence>